<keyword evidence="1" id="KW-0472">Membrane</keyword>
<keyword evidence="1" id="KW-1133">Transmembrane helix</keyword>
<accession>A0A7S0SQ43</accession>
<evidence type="ECO:0000313" key="2">
    <source>
        <dbReference type="EMBL" id="CAD8712015.1"/>
    </source>
</evidence>
<feature type="transmembrane region" description="Helical" evidence="1">
    <location>
        <begin position="80"/>
        <end position="98"/>
    </location>
</feature>
<name>A0A7S0SQ43_9CHLO</name>
<dbReference type="AlphaFoldDB" id="A0A7S0SQ43"/>
<organism evidence="2">
    <name type="scientific">Mantoniella antarctica</name>
    <dbReference type="NCBI Taxonomy" id="81844"/>
    <lineage>
        <taxon>Eukaryota</taxon>
        <taxon>Viridiplantae</taxon>
        <taxon>Chlorophyta</taxon>
        <taxon>Mamiellophyceae</taxon>
        <taxon>Mamiellales</taxon>
        <taxon>Mamiellaceae</taxon>
        <taxon>Mantoniella</taxon>
    </lineage>
</organism>
<dbReference type="EMBL" id="HBFC01024366">
    <property type="protein sequence ID" value="CAD8712015.1"/>
    <property type="molecule type" value="Transcribed_RNA"/>
</dbReference>
<reference evidence="2" key="1">
    <citation type="submission" date="2021-01" db="EMBL/GenBank/DDBJ databases">
        <authorList>
            <person name="Corre E."/>
            <person name="Pelletier E."/>
            <person name="Niang G."/>
            <person name="Scheremetjew M."/>
            <person name="Finn R."/>
            <person name="Kale V."/>
            <person name="Holt S."/>
            <person name="Cochrane G."/>
            <person name="Meng A."/>
            <person name="Brown T."/>
            <person name="Cohen L."/>
        </authorList>
    </citation>
    <scope>NUCLEOTIDE SEQUENCE</scope>
    <source>
        <strain evidence="2">SL-175</strain>
    </source>
</reference>
<gene>
    <name evidence="2" type="ORF">MANT1106_LOCUS14702</name>
</gene>
<protein>
    <submittedName>
        <fullName evidence="2">Uncharacterized protein</fullName>
    </submittedName>
</protein>
<proteinExistence type="predicted"/>
<feature type="transmembrane region" description="Helical" evidence="1">
    <location>
        <begin position="43"/>
        <end position="60"/>
    </location>
</feature>
<feature type="transmembrane region" description="Helical" evidence="1">
    <location>
        <begin position="14"/>
        <end position="31"/>
    </location>
</feature>
<keyword evidence="1" id="KW-0812">Transmembrane</keyword>
<evidence type="ECO:0000256" key="1">
    <source>
        <dbReference type="SAM" id="Phobius"/>
    </source>
</evidence>
<sequence length="127" mass="13762">MPLPLFDPTVYLDSTPKLVALTVALTLGLFLPPKIMNTVCIGYFLYSVSAMFHNLTVAYLELPDMSLRTEAGLGGQSLLFWLVLLFSVSAYPLCTAPVQPSTSPSTSIAVALKKDEADDKSESKKSM</sequence>